<dbReference type="eggNOG" id="ENOG502RZZG">
    <property type="taxonomic scope" value="Eukaryota"/>
</dbReference>
<dbReference type="AlphaFoldDB" id="I0ZAJ3"/>
<gene>
    <name evidence="2" type="ORF">COCSUDRAFT_55651</name>
</gene>
<proteinExistence type="predicted"/>
<dbReference type="Gene3D" id="3.30.470.20">
    <property type="entry name" value="ATP-grasp fold, B domain"/>
    <property type="match status" value="1"/>
</dbReference>
<evidence type="ECO:0000313" key="3">
    <source>
        <dbReference type="Proteomes" id="UP000007264"/>
    </source>
</evidence>
<dbReference type="KEGG" id="csl:COCSUDRAFT_55651"/>
<keyword evidence="1" id="KW-1133">Transmembrane helix</keyword>
<keyword evidence="1" id="KW-0472">Membrane</keyword>
<reference evidence="2 3" key="1">
    <citation type="journal article" date="2012" name="Genome Biol.">
        <title>The genome of the polar eukaryotic microalga coccomyxa subellipsoidea reveals traits of cold adaptation.</title>
        <authorList>
            <person name="Blanc G."/>
            <person name="Agarkova I."/>
            <person name="Grimwood J."/>
            <person name="Kuo A."/>
            <person name="Brueggeman A."/>
            <person name="Dunigan D."/>
            <person name="Gurnon J."/>
            <person name="Ladunga I."/>
            <person name="Lindquist E."/>
            <person name="Lucas S."/>
            <person name="Pangilinan J."/>
            <person name="Proschold T."/>
            <person name="Salamov A."/>
            <person name="Schmutz J."/>
            <person name="Weeks D."/>
            <person name="Yamada T."/>
            <person name="Claverie J.M."/>
            <person name="Grigoriev I."/>
            <person name="Van Etten J."/>
            <person name="Lomsadze A."/>
            <person name="Borodovsky M."/>
        </authorList>
    </citation>
    <scope>NUCLEOTIDE SEQUENCE [LARGE SCALE GENOMIC DNA]</scope>
    <source>
        <strain evidence="2 3">C-169</strain>
    </source>
</reference>
<dbReference type="EMBL" id="AGSI01000001">
    <property type="protein sequence ID" value="EIE27662.1"/>
    <property type="molecule type" value="Genomic_DNA"/>
</dbReference>
<evidence type="ECO:0000313" key="2">
    <source>
        <dbReference type="EMBL" id="EIE27662.1"/>
    </source>
</evidence>
<keyword evidence="3" id="KW-1185">Reference proteome</keyword>
<sequence length="502" mass="56304">MDSHLQGVQDVLEALQQDRAAAQAAKTRSAVHSFPLTARMWARVRSLVLLVLIAWSLPISLALVAGGIAYDWACLLAARKGDELKRRLRVARGASTRAKSSKGLHMCRHLHRAGWRVVLVDVHKNWAAGSRWSSCVAAFRTYPLPNMDPVGYLKAMEKIAVEEKAKLFVPVSIAQYSVYEALASQRLSRTLGIRYCTADAPTVAALNDKIKFSDLCQRIGASVPKAFPVTSPQQLMELNSRQASFAYKPEVFGGKRFLLKSIHYAATHRGDMFTLPCEPQALVDYIKTMGEISEARPWQLQQLLSGREYSSYSVAHEGRLVMHSDNEACLSCLDYAHINSQQIWDWVRDFCKKTKVSGQLCFDFMKDDSDGQLYAFECNPRCSTILLNFYDHVHAVIAHGKAPFAPHNSARRVVWIWNEVGELLFVRLPSCRSFREAARTVAEHCRELVTCTDAVLDACDPLPFLGLHYMQVPALLLRNLRRGNPWKKVDLCTGKLVELGGD</sequence>
<comment type="caution">
    <text evidence="2">The sequence shown here is derived from an EMBL/GenBank/DDBJ whole genome shotgun (WGS) entry which is preliminary data.</text>
</comment>
<evidence type="ECO:0000256" key="1">
    <source>
        <dbReference type="SAM" id="Phobius"/>
    </source>
</evidence>
<dbReference type="Gene3D" id="3.40.50.20">
    <property type="match status" value="1"/>
</dbReference>
<dbReference type="SUPFAM" id="SSF56059">
    <property type="entry name" value="Glutathione synthetase ATP-binding domain-like"/>
    <property type="match status" value="1"/>
</dbReference>
<feature type="transmembrane region" description="Helical" evidence="1">
    <location>
        <begin position="47"/>
        <end position="70"/>
    </location>
</feature>
<dbReference type="GeneID" id="17045677"/>
<accession>I0ZAJ3</accession>
<organism evidence="2 3">
    <name type="scientific">Coccomyxa subellipsoidea (strain C-169)</name>
    <name type="common">Green microalga</name>
    <dbReference type="NCBI Taxonomy" id="574566"/>
    <lineage>
        <taxon>Eukaryota</taxon>
        <taxon>Viridiplantae</taxon>
        <taxon>Chlorophyta</taxon>
        <taxon>core chlorophytes</taxon>
        <taxon>Trebouxiophyceae</taxon>
        <taxon>Trebouxiophyceae incertae sedis</taxon>
        <taxon>Coccomyxaceae</taxon>
        <taxon>Coccomyxa</taxon>
        <taxon>Coccomyxa subellipsoidea</taxon>
    </lineage>
</organism>
<evidence type="ECO:0008006" key="4">
    <source>
        <dbReference type="Google" id="ProtNLM"/>
    </source>
</evidence>
<keyword evidence="1" id="KW-0812">Transmembrane</keyword>
<dbReference type="Proteomes" id="UP000007264">
    <property type="component" value="Unassembled WGS sequence"/>
</dbReference>
<protein>
    <recommendedName>
        <fullName evidence="4">ATP-grasp domain-containing protein</fullName>
    </recommendedName>
</protein>
<dbReference type="OrthoDB" id="564520at2759"/>
<name>I0ZAJ3_COCSC</name>
<dbReference type="RefSeq" id="XP_005652206.1">
    <property type="nucleotide sequence ID" value="XM_005652149.1"/>
</dbReference>